<dbReference type="eggNOG" id="KOG3105">
    <property type="taxonomic scope" value="Eukaryota"/>
</dbReference>
<protein>
    <recommendedName>
        <fullName evidence="1">DDE-1 domain-containing protein</fullName>
    </recommendedName>
</protein>
<dbReference type="Pfam" id="PF03184">
    <property type="entry name" value="DDE_1"/>
    <property type="match status" value="1"/>
</dbReference>
<evidence type="ECO:0000259" key="1">
    <source>
        <dbReference type="Pfam" id="PF03184"/>
    </source>
</evidence>
<organism evidence="2">
    <name type="scientific">Amphimedon queenslandica</name>
    <name type="common">Sponge</name>
    <dbReference type="NCBI Taxonomy" id="400682"/>
    <lineage>
        <taxon>Eukaryota</taxon>
        <taxon>Metazoa</taxon>
        <taxon>Porifera</taxon>
        <taxon>Demospongiae</taxon>
        <taxon>Heteroscleromorpha</taxon>
        <taxon>Haplosclerida</taxon>
        <taxon>Niphatidae</taxon>
        <taxon>Amphimedon</taxon>
    </lineage>
</organism>
<dbReference type="GO" id="GO:0003676">
    <property type="term" value="F:nucleic acid binding"/>
    <property type="evidence" value="ECO:0007669"/>
    <property type="project" value="InterPro"/>
</dbReference>
<dbReference type="InterPro" id="IPR004875">
    <property type="entry name" value="DDE_SF_endonuclease_dom"/>
</dbReference>
<dbReference type="InParanoid" id="A0A1X7TZ62"/>
<name>A0A1X7TZ62_AMPQE</name>
<accession>A0A1X7TZ62</accession>
<sequence length="180" mass="20571">MNREKEKIIPITKSDDKRQITAVLAISITGEHLPPQIIYEGKTTPCHPNVTFPKDWDVWHSPNHWSNEITMKRYIEKVIVPFVSQKRESLKLQNDCPALAIFDSFKGQTTLGIFSLLESNNIIPIKVPANCTDKLQPLDVSINKPFVTIIDKRALMADFKIDHYNGKYQPVSALLDNHCF</sequence>
<dbReference type="AlphaFoldDB" id="A0A1X7TZ62"/>
<proteinExistence type="predicted"/>
<feature type="domain" description="DDE-1" evidence="1">
    <location>
        <begin position="17"/>
        <end position="146"/>
    </location>
</feature>
<dbReference type="EnsemblMetazoa" id="Aqu2.1.20551_001">
    <property type="protein sequence ID" value="Aqu2.1.20551_001"/>
    <property type="gene ID" value="Aqu2.1.20551"/>
</dbReference>
<evidence type="ECO:0000313" key="2">
    <source>
        <dbReference type="EnsemblMetazoa" id="Aqu2.1.20551_001"/>
    </source>
</evidence>
<reference evidence="2" key="1">
    <citation type="submission" date="2017-05" db="UniProtKB">
        <authorList>
            <consortium name="EnsemblMetazoa"/>
        </authorList>
    </citation>
    <scope>IDENTIFICATION</scope>
</reference>